<dbReference type="OrthoDB" id="4146863at2"/>
<name>A0A4R7T6R0_9ACTN</name>
<proteinExistence type="predicted"/>
<evidence type="ECO:0000313" key="2">
    <source>
        <dbReference type="EMBL" id="TDU87582.1"/>
    </source>
</evidence>
<organism evidence="2 3">
    <name type="scientific">Kribbella voronezhensis</name>
    <dbReference type="NCBI Taxonomy" id="2512212"/>
    <lineage>
        <taxon>Bacteria</taxon>
        <taxon>Bacillati</taxon>
        <taxon>Actinomycetota</taxon>
        <taxon>Actinomycetes</taxon>
        <taxon>Propionibacteriales</taxon>
        <taxon>Kribbellaceae</taxon>
        <taxon>Kribbella</taxon>
    </lineage>
</organism>
<accession>A0A4R7T6R0</accession>
<dbReference type="AlphaFoldDB" id="A0A4R7T6R0"/>
<reference evidence="2 3" key="1">
    <citation type="submission" date="2019-03" db="EMBL/GenBank/DDBJ databases">
        <title>Genomic Encyclopedia of Type Strains, Phase III (KMG-III): the genomes of soil and plant-associated and newly described type strains.</title>
        <authorList>
            <person name="Whitman W."/>
        </authorList>
    </citation>
    <scope>NUCLEOTIDE SEQUENCE [LARGE SCALE GENOMIC DNA]</scope>
    <source>
        <strain evidence="2 3">VKM Ac-2575</strain>
    </source>
</reference>
<protein>
    <submittedName>
        <fullName evidence="2">Protein involved in plasmid replication-relaxation</fullName>
    </submittedName>
</protein>
<dbReference type="RefSeq" id="WP_133977337.1">
    <property type="nucleotide sequence ID" value="NZ_SOCE01000001.1"/>
</dbReference>
<comment type="caution">
    <text evidence="2">The sequence shown here is derived from an EMBL/GenBank/DDBJ whole genome shotgun (WGS) entry which is preliminary data.</text>
</comment>
<evidence type="ECO:0000313" key="3">
    <source>
        <dbReference type="Proteomes" id="UP000295151"/>
    </source>
</evidence>
<sequence>MTDFPDTPELRIAHPVASSNNPHTHRSVGEDSRLSVRNSSPISDDQLPATHPSKQRTGRLDLASLRHNLSARDLAILRSISAHRFLTTKHVRALHFSDHASELSATRSSNRVLRRLSRDKLIAALDRRVGGVRAGSAGYVWRVTAAAYRLLQTEDGEGVSRRYREPSQRLLAHTLAIADTHAALNRAAGGDSLELVTVQVEPGSWRRFLGIGGESRLLRPDLAVVTAQGDYEDHWFIEVDLGTEHPPTVVRKCHLYEDYRRSGNEQDAHGLFPRVLWIVPNQQRADKLTAAIADAKLDPDLFRVVTTDQLIPAVIGGAA</sequence>
<keyword evidence="3" id="KW-1185">Reference proteome</keyword>
<feature type="region of interest" description="Disordered" evidence="1">
    <location>
        <begin position="1"/>
        <end position="56"/>
    </location>
</feature>
<dbReference type="Pfam" id="PF13814">
    <property type="entry name" value="Replic_Relax"/>
    <property type="match status" value="1"/>
</dbReference>
<dbReference type="Proteomes" id="UP000295151">
    <property type="component" value="Unassembled WGS sequence"/>
</dbReference>
<gene>
    <name evidence="2" type="ORF">EV138_1106</name>
</gene>
<dbReference type="InterPro" id="IPR025855">
    <property type="entry name" value="Replic_Relax"/>
</dbReference>
<dbReference type="EMBL" id="SOCE01000001">
    <property type="protein sequence ID" value="TDU87582.1"/>
    <property type="molecule type" value="Genomic_DNA"/>
</dbReference>
<evidence type="ECO:0000256" key="1">
    <source>
        <dbReference type="SAM" id="MobiDB-lite"/>
    </source>
</evidence>